<dbReference type="InterPro" id="IPR002925">
    <property type="entry name" value="Dienelactn_hydro"/>
</dbReference>
<proteinExistence type="predicted"/>
<dbReference type="PANTHER" id="PTHR22946:SF0">
    <property type="entry name" value="DIENELACTONE HYDROLASE DOMAIN-CONTAINING PROTEIN"/>
    <property type="match status" value="1"/>
</dbReference>
<dbReference type="Gene3D" id="3.40.50.1820">
    <property type="entry name" value="alpha/beta hydrolase"/>
    <property type="match status" value="1"/>
</dbReference>
<keyword evidence="1" id="KW-0732">Signal</keyword>
<dbReference type="SUPFAM" id="SSF53474">
    <property type="entry name" value="alpha/beta-Hydrolases"/>
    <property type="match status" value="1"/>
</dbReference>
<dbReference type="EMBL" id="CP063458">
    <property type="protein sequence ID" value="QOV88403.1"/>
    <property type="molecule type" value="Genomic_DNA"/>
</dbReference>
<evidence type="ECO:0000313" key="3">
    <source>
        <dbReference type="EMBL" id="QOV88403.1"/>
    </source>
</evidence>
<dbReference type="AlphaFoldDB" id="A0A7M2WSI9"/>
<feature type="chain" id="PRO_5034858107" evidence="1">
    <location>
        <begin position="23"/>
        <end position="442"/>
    </location>
</feature>
<evidence type="ECO:0000313" key="4">
    <source>
        <dbReference type="Proteomes" id="UP000593765"/>
    </source>
</evidence>
<dbReference type="RefSeq" id="WP_206291382.1">
    <property type="nucleotide sequence ID" value="NZ_CP063458.1"/>
</dbReference>
<reference evidence="3 4" key="1">
    <citation type="submission" date="2020-10" db="EMBL/GenBank/DDBJ databases">
        <title>Wide distribution of Phycisphaera-like planctomycetes from WD2101 soil group in peatlands and genome analysis of the first cultivated representative.</title>
        <authorList>
            <person name="Dedysh S.N."/>
            <person name="Beletsky A.V."/>
            <person name="Ivanova A."/>
            <person name="Kulichevskaya I.S."/>
            <person name="Suzina N.E."/>
            <person name="Philippov D.A."/>
            <person name="Rakitin A.L."/>
            <person name="Mardanov A.V."/>
            <person name="Ravin N.V."/>
        </authorList>
    </citation>
    <scope>NUCLEOTIDE SEQUENCE [LARGE SCALE GENOMIC DNA]</scope>
    <source>
        <strain evidence="3 4">M1803</strain>
    </source>
</reference>
<dbReference type="KEGG" id="hbs:IPV69_19420"/>
<dbReference type="Pfam" id="PF01738">
    <property type="entry name" value="DLH"/>
    <property type="match status" value="1"/>
</dbReference>
<keyword evidence="4" id="KW-1185">Reference proteome</keyword>
<feature type="signal peptide" evidence="1">
    <location>
        <begin position="1"/>
        <end position="22"/>
    </location>
</feature>
<dbReference type="InterPro" id="IPR029058">
    <property type="entry name" value="AB_hydrolase_fold"/>
</dbReference>
<sequence>MSRITLLIIAALALNPVSGLQGADKPVVESAGIVGPWNLNDLKQPPKMRWLKQGGPVHSLLYAGEKYQGKDTEVFAFYASPATLGVAKAGEKFPGVVLIHGGGGTAFAEWAWLWARRGYAAIAMDLGGCKPIDPVYDANGVPVLNQTAKADTRTRLPNGGPNQGHPEKFDSIGGDISDDWPYHAAASVIRAHSLLRSFPEVIADRTAVTGISWGGYTTCLVASLDDRFKAAVPVYGCGFLHEGESVQKPSIDKLGDRRDQWVREYDPSSLLPRCRVPILFVNGTNDVHYPLDSYQKSFQAVPGPKQMRIEVNMKHGHPPGWAPQEIGLFIDSFCRDGKPLAVPGPLTIDGGKVRLAYTSAVPLKSAVLHYTTGNEIRSKRLWNSIPSDIAPGVVTVAIPPADANTWFIALTDERGAMVTSPVQIVAPLPGKASSLKTGSQPQ</sequence>
<accession>A0A7M2WSI9</accession>
<protein>
    <submittedName>
        <fullName evidence="3">Dienelactone hydrolase family protein</fullName>
    </submittedName>
</protein>
<dbReference type="InterPro" id="IPR050261">
    <property type="entry name" value="FrsA_esterase"/>
</dbReference>
<evidence type="ECO:0000259" key="2">
    <source>
        <dbReference type="Pfam" id="PF01738"/>
    </source>
</evidence>
<organism evidence="3 4">
    <name type="scientific">Humisphaera borealis</name>
    <dbReference type="NCBI Taxonomy" id="2807512"/>
    <lineage>
        <taxon>Bacteria</taxon>
        <taxon>Pseudomonadati</taxon>
        <taxon>Planctomycetota</taxon>
        <taxon>Phycisphaerae</taxon>
        <taxon>Tepidisphaerales</taxon>
        <taxon>Tepidisphaeraceae</taxon>
        <taxon>Humisphaera</taxon>
    </lineage>
</organism>
<dbReference type="GO" id="GO:0016787">
    <property type="term" value="F:hydrolase activity"/>
    <property type="evidence" value="ECO:0007669"/>
    <property type="project" value="UniProtKB-KW"/>
</dbReference>
<gene>
    <name evidence="3" type="ORF">IPV69_19420</name>
</gene>
<name>A0A7M2WSI9_9BACT</name>
<feature type="domain" description="Dienelactone hydrolase" evidence="2">
    <location>
        <begin position="88"/>
        <end position="300"/>
    </location>
</feature>
<dbReference type="PANTHER" id="PTHR22946">
    <property type="entry name" value="DIENELACTONE HYDROLASE DOMAIN-CONTAINING PROTEIN-RELATED"/>
    <property type="match status" value="1"/>
</dbReference>
<keyword evidence="3" id="KW-0378">Hydrolase</keyword>
<dbReference type="Proteomes" id="UP000593765">
    <property type="component" value="Chromosome"/>
</dbReference>
<evidence type="ECO:0000256" key="1">
    <source>
        <dbReference type="SAM" id="SignalP"/>
    </source>
</evidence>